<dbReference type="GO" id="GO:0005524">
    <property type="term" value="F:ATP binding"/>
    <property type="evidence" value="ECO:0007669"/>
    <property type="project" value="UniProtKB-KW"/>
</dbReference>
<sequence>MTGFPLRYAHQNILVGEGDARAALFRVDTVSYPFLAVADKRDWLRRLARFAFAVEADFSLWRVCREYPADSYADQGMALLDARRQSPAAWRSYLNGHEAHLRELRSFTPEVYLAVSLPATRSAGFDRMRRRVEGLFGVANPVPIPATEIDALVVAEERAFRRAEASLPVRRATTRELQWLLRRAACRGVAEPALDDHWEPSALIVETAGGRPAYEPLGTDIVRHANAPVFEQERALVVDAEEGRSHQAMLGMGALPEESEFPGGAELLFSPLEALAFPVDAVVHARWLGNREAITRVRRRIVDADVAFSEQLSSTHGPLSYTAEENRQLARELDAYLQSHERPPLLNVAISLAVGAASASELEARVEALVHRFGTVALHRPLGLQPSLFLDHLPRADGGTVRDYADVLTIEQFGALMPVGTHQAGSDRGVYIGRTLAGGARPVRFDVTEASRTGRPPSILLAGTLGSGKTIAAELLAFQAERRGSLVVDVDPKPDHNLEGLPELAGRVHVIELSGDDRYRGLLDPLVVAPESLREDLASSYLMELLPQAPATWETQVRKAVRAALEGPSPSCLRVLELLLASADSDARSAGEALSVWADSGVARLGFGDGERARVAAERPVTTIKARGLSLPAPGIARADYDQSERLGVATLKLIAAYAMRLVAGDRSVHKVVLFDEAWFLLASRDGRRLIDRLNRLGRAENATLILATQQLTDVGDIENLIGTRFIFGQETAAEARRALELLGLDPEDRQLVERVRSYRRGRCLMRDIDDRVAELQIEPVHEHLLRILDTSPGARPVLEAAA</sequence>
<dbReference type="InterPro" id="IPR027417">
    <property type="entry name" value="P-loop_NTPase"/>
</dbReference>
<dbReference type="SMART" id="SM00382">
    <property type="entry name" value="AAA"/>
    <property type="match status" value="1"/>
</dbReference>
<keyword evidence="2" id="KW-0067">ATP-binding</keyword>
<dbReference type="PANTHER" id="PTHR30121">
    <property type="entry name" value="UNCHARACTERIZED PROTEIN YJGR-RELATED"/>
    <property type="match status" value="1"/>
</dbReference>
<dbReference type="Proteomes" id="UP001149140">
    <property type="component" value="Unassembled WGS sequence"/>
</dbReference>
<gene>
    <name evidence="2" type="ORF">OM076_28725</name>
</gene>
<dbReference type="InterPro" id="IPR051162">
    <property type="entry name" value="T4SS_component"/>
</dbReference>
<dbReference type="AlphaFoldDB" id="A0A9X3MWV7"/>
<dbReference type="Pfam" id="PF12846">
    <property type="entry name" value="AAA_10"/>
    <property type="match status" value="1"/>
</dbReference>
<dbReference type="InterPro" id="IPR003593">
    <property type="entry name" value="AAA+_ATPase"/>
</dbReference>
<name>A0A9X3MWV7_9ACTN</name>
<dbReference type="PANTHER" id="PTHR30121:SF6">
    <property type="entry name" value="SLR6007 PROTEIN"/>
    <property type="match status" value="1"/>
</dbReference>
<proteinExistence type="predicted"/>
<accession>A0A9X3MWV7</accession>
<protein>
    <submittedName>
        <fullName evidence="2">ATP-binding protein</fullName>
    </submittedName>
</protein>
<dbReference type="SUPFAM" id="SSF52540">
    <property type="entry name" value="P-loop containing nucleoside triphosphate hydrolases"/>
    <property type="match status" value="1"/>
</dbReference>
<dbReference type="EMBL" id="JAPDOD010000032">
    <property type="protein sequence ID" value="MDA0164289.1"/>
    <property type="molecule type" value="Genomic_DNA"/>
</dbReference>
<dbReference type="Gene3D" id="3.40.50.300">
    <property type="entry name" value="P-loop containing nucleotide triphosphate hydrolases"/>
    <property type="match status" value="2"/>
</dbReference>
<evidence type="ECO:0000313" key="3">
    <source>
        <dbReference type="Proteomes" id="UP001149140"/>
    </source>
</evidence>
<reference evidence="2" key="1">
    <citation type="submission" date="2022-10" db="EMBL/GenBank/DDBJ databases">
        <title>The WGS of Solirubrobacter ginsenosidimutans DSM 21036.</title>
        <authorList>
            <person name="Jiang Z."/>
        </authorList>
    </citation>
    <scope>NUCLEOTIDE SEQUENCE</scope>
    <source>
        <strain evidence="2">DSM 21036</strain>
    </source>
</reference>
<keyword evidence="2" id="KW-0547">Nucleotide-binding</keyword>
<evidence type="ECO:0000259" key="1">
    <source>
        <dbReference type="SMART" id="SM00382"/>
    </source>
</evidence>
<comment type="caution">
    <text evidence="2">The sequence shown here is derived from an EMBL/GenBank/DDBJ whole genome shotgun (WGS) entry which is preliminary data.</text>
</comment>
<evidence type="ECO:0000313" key="2">
    <source>
        <dbReference type="EMBL" id="MDA0164289.1"/>
    </source>
</evidence>
<keyword evidence="3" id="KW-1185">Reference proteome</keyword>
<organism evidence="2 3">
    <name type="scientific">Solirubrobacter ginsenosidimutans</name>
    <dbReference type="NCBI Taxonomy" id="490573"/>
    <lineage>
        <taxon>Bacteria</taxon>
        <taxon>Bacillati</taxon>
        <taxon>Actinomycetota</taxon>
        <taxon>Thermoleophilia</taxon>
        <taxon>Solirubrobacterales</taxon>
        <taxon>Solirubrobacteraceae</taxon>
        <taxon>Solirubrobacter</taxon>
    </lineage>
</organism>
<feature type="domain" description="AAA+ ATPase" evidence="1">
    <location>
        <begin position="455"/>
        <end position="732"/>
    </location>
</feature>
<dbReference type="RefSeq" id="WP_270043540.1">
    <property type="nucleotide sequence ID" value="NZ_JAPDOD010000032.1"/>
</dbReference>